<evidence type="ECO:0000313" key="6">
    <source>
        <dbReference type="Proteomes" id="UP001595925"/>
    </source>
</evidence>
<dbReference type="InterPro" id="IPR036390">
    <property type="entry name" value="WH_DNA-bd_sf"/>
</dbReference>
<sequence length="197" mass="22345">MRGLDEVDIQILRLLNEDARRSYSEIAERADVSQPTVTNRVERLRKLDVIHRFTLDLDRSILNEGVSVLIDIDTFASTVDNVARAFKQREGVHTVHMTADAHAIVLATCRPNDVHELVAETLREPQYSAYEVKLLADTRTDPSIDDVKFSVECTTCGNQVVSENGVETQIDGTLYHFCCERCEADFEAKYEQLRENA</sequence>
<organism evidence="5 6">
    <name type="scientific">Saliphagus infecundisoli</name>
    <dbReference type="NCBI Taxonomy" id="1849069"/>
    <lineage>
        <taxon>Archaea</taxon>
        <taxon>Methanobacteriati</taxon>
        <taxon>Methanobacteriota</taxon>
        <taxon>Stenosarchaea group</taxon>
        <taxon>Halobacteria</taxon>
        <taxon>Halobacteriales</taxon>
        <taxon>Natrialbaceae</taxon>
        <taxon>Saliphagus</taxon>
    </lineage>
</organism>
<comment type="caution">
    <text evidence="5">The sequence shown here is derived from an EMBL/GenBank/DDBJ whole genome shotgun (WGS) entry which is preliminary data.</text>
</comment>
<dbReference type="InterPro" id="IPR000485">
    <property type="entry name" value="AsnC-type_HTH_dom"/>
</dbReference>
<dbReference type="Pfam" id="PF24273">
    <property type="entry name" value="TRASH_HVO_1752_C"/>
    <property type="match status" value="1"/>
</dbReference>
<dbReference type="InterPro" id="IPR011017">
    <property type="entry name" value="TRASH_dom"/>
</dbReference>
<evidence type="ECO:0000256" key="2">
    <source>
        <dbReference type="ARBA" id="ARBA00023125"/>
    </source>
</evidence>
<evidence type="ECO:0000256" key="3">
    <source>
        <dbReference type="ARBA" id="ARBA00023163"/>
    </source>
</evidence>
<keyword evidence="3" id="KW-0804">Transcription</keyword>
<evidence type="ECO:0000259" key="4">
    <source>
        <dbReference type="PROSITE" id="PS50956"/>
    </source>
</evidence>
<dbReference type="SMART" id="SM00344">
    <property type="entry name" value="HTH_ASNC"/>
    <property type="match status" value="1"/>
</dbReference>
<keyword evidence="2" id="KW-0238">DNA-binding</keyword>
<accession>A0ABD5QIC2</accession>
<dbReference type="SUPFAM" id="SSF46785">
    <property type="entry name" value="Winged helix' DNA-binding domain"/>
    <property type="match status" value="1"/>
</dbReference>
<keyword evidence="6" id="KW-1185">Reference proteome</keyword>
<keyword evidence="1" id="KW-0805">Transcription regulation</keyword>
<dbReference type="InterPro" id="IPR056526">
    <property type="entry name" value="TRASH_HVO_1752"/>
</dbReference>
<dbReference type="AlphaFoldDB" id="A0ABD5QIC2"/>
<dbReference type="PANTHER" id="PTHR30154:SF34">
    <property type="entry name" value="TRANSCRIPTIONAL REGULATOR AZLB"/>
    <property type="match status" value="1"/>
</dbReference>
<dbReference type="InterPro" id="IPR036388">
    <property type="entry name" value="WH-like_DNA-bd_sf"/>
</dbReference>
<dbReference type="EMBL" id="JBHSJG010000046">
    <property type="protein sequence ID" value="MFC4989314.1"/>
    <property type="molecule type" value="Genomic_DNA"/>
</dbReference>
<dbReference type="InterPro" id="IPR011991">
    <property type="entry name" value="ArsR-like_HTH"/>
</dbReference>
<evidence type="ECO:0000256" key="1">
    <source>
        <dbReference type="ARBA" id="ARBA00023015"/>
    </source>
</evidence>
<dbReference type="GO" id="GO:0003677">
    <property type="term" value="F:DNA binding"/>
    <property type="evidence" value="ECO:0007669"/>
    <property type="project" value="UniProtKB-KW"/>
</dbReference>
<dbReference type="SMART" id="SM00746">
    <property type="entry name" value="TRASH"/>
    <property type="match status" value="1"/>
</dbReference>
<gene>
    <name evidence="5" type="ORF">ACFPFO_16435</name>
</gene>
<dbReference type="Proteomes" id="UP001595925">
    <property type="component" value="Unassembled WGS sequence"/>
</dbReference>
<dbReference type="CDD" id="cd00090">
    <property type="entry name" value="HTH_ARSR"/>
    <property type="match status" value="1"/>
</dbReference>
<dbReference type="Gene3D" id="1.10.10.10">
    <property type="entry name" value="Winged helix-like DNA-binding domain superfamily/Winged helix DNA-binding domain"/>
    <property type="match status" value="1"/>
</dbReference>
<dbReference type="PROSITE" id="PS50956">
    <property type="entry name" value="HTH_ASNC_2"/>
    <property type="match status" value="1"/>
</dbReference>
<reference evidence="5 6" key="1">
    <citation type="journal article" date="2019" name="Int. J. Syst. Evol. Microbiol.">
        <title>The Global Catalogue of Microorganisms (GCM) 10K type strain sequencing project: providing services to taxonomists for standard genome sequencing and annotation.</title>
        <authorList>
            <consortium name="The Broad Institute Genomics Platform"/>
            <consortium name="The Broad Institute Genome Sequencing Center for Infectious Disease"/>
            <person name="Wu L."/>
            <person name="Ma J."/>
        </authorList>
    </citation>
    <scope>NUCLEOTIDE SEQUENCE [LARGE SCALE GENOMIC DNA]</scope>
    <source>
        <strain evidence="5 6">CGMCC 1.15824</strain>
    </source>
</reference>
<name>A0ABD5QIC2_9EURY</name>
<dbReference type="RefSeq" id="WP_224829819.1">
    <property type="nucleotide sequence ID" value="NZ_JAIVEF010000027.1"/>
</dbReference>
<dbReference type="PRINTS" id="PR00033">
    <property type="entry name" value="HTHASNC"/>
</dbReference>
<dbReference type="InterPro" id="IPR019888">
    <property type="entry name" value="Tscrpt_reg_AsnC-like"/>
</dbReference>
<dbReference type="PANTHER" id="PTHR30154">
    <property type="entry name" value="LEUCINE-RESPONSIVE REGULATORY PROTEIN"/>
    <property type="match status" value="1"/>
</dbReference>
<evidence type="ECO:0000313" key="5">
    <source>
        <dbReference type="EMBL" id="MFC4989314.1"/>
    </source>
</evidence>
<feature type="domain" description="HTH asnC-type" evidence="4">
    <location>
        <begin position="4"/>
        <end position="67"/>
    </location>
</feature>
<dbReference type="Pfam" id="PF13404">
    <property type="entry name" value="HTH_AsnC-type"/>
    <property type="match status" value="1"/>
</dbReference>
<protein>
    <submittedName>
        <fullName evidence="5">AsnC family transcriptional regulator</fullName>
    </submittedName>
</protein>
<proteinExistence type="predicted"/>